<feature type="binding site" evidence="3">
    <location>
        <position position="131"/>
    </location>
    <ligand>
        <name>Fe cation</name>
        <dbReference type="ChEBI" id="CHEBI:24875"/>
    </ligand>
</feature>
<evidence type="ECO:0000256" key="3">
    <source>
        <dbReference type="HAMAP-Rule" id="MF_00163"/>
    </source>
</evidence>
<dbReference type="SUPFAM" id="SSF56420">
    <property type="entry name" value="Peptide deformylase"/>
    <property type="match status" value="1"/>
</dbReference>
<dbReference type="EC" id="3.5.1.88" evidence="3"/>
<dbReference type="Gene3D" id="3.90.45.10">
    <property type="entry name" value="Peptide deformylase"/>
    <property type="match status" value="1"/>
</dbReference>
<evidence type="ECO:0000313" key="4">
    <source>
        <dbReference type="EMBL" id="MBC8528448.1"/>
    </source>
</evidence>
<reference evidence="4" key="1">
    <citation type="submission" date="2020-08" db="EMBL/GenBank/DDBJ databases">
        <title>Genome public.</title>
        <authorList>
            <person name="Liu C."/>
            <person name="Sun Q."/>
        </authorList>
    </citation>
    <scope>NUCLEOTIDE SEQUENCE</scope>
    <source>
        <strain evidence="4">NSJ-44</strain>
    </source>
</reference>
<name>A0A926CZG9_9FIRM</name>
<dbReference type="HAMAP" id="MF_00163">
    <property type="entry name" value="Pep_deformylase"/>
    <property type="match status" value="1"/>
</dbReference>
<keyword evidence="3" id="KW-0648">Protein biosynthesis</keyword>
<dbReference type="PIRSF" id="PIRSF004749">
    <property type="entry name" value="Pep_def"/>
    <property type="match status" value="1"/>
</dbReference>
<evidence type="ECO:0000256" key="2">
    <source>
        <dbReference type="ARBA" id="ARBA00023004"/>
    </source>
</evidence>
<feature type="binding site" evidence="3">
    <location>
        <position position="89"/>
    </location>
    <ligand>
        <name>Fe cation</name>
        <dbReference type="ChEBI" id="CHEBI:24875"/>
    </ligand>
</feature>
<dbReference type="NCBIfam" id="TIGR00079">
    <property type="entry name" value="pept_deformyl"/>
    <property type="match status" value="1"/>
</dbReference>
<dbReference type="AlphaFoldDB" id="A0A926CZG9"/>
<keyword evidence="2 3" id="KW-0408">Iron</keyword>
<dbReference type="GO" id="GO:0046872">
    <property type="term" value="F:metal ion binding"/>
    <property type="evidence" value="ECO:0007669"/>
    <property type="project" value="UniProtKB-KW"/>
</dbReference>
<dbReference type="EMBL" id="JACRSO010000001">
    <property type="protein sequence ID" value="MBC8528448.1"/>
    <property type="molecule type" value="Genomic_DNA"/>
</dbReference>
<dbReference type="PANTHER" id="PTHR10458">
    <property type="entry name" value="PEPTIDE DEFORMYLASE"/>
    <property type="match status" value="1"/>
</dbReference>
<comment type="similarity">
    <text evidence="1 3">Belongs to the polypeptide deformylase family.</text>
</comment>
<evidence type="ECO:0000256" key="1">
    <source>
        <dbReference type="ARBA" id="ARBA00010759"/>
    </source>
</evidence>
<dbReference type="InterPro" id="IPR023635">
    <property type="entry name" value="Peptide_deformylase"/>
</dbReference>
<dbReference type="PRINTS" id="PR01576">
    <property type="entry name" value="PDEFORMYLASE"/>
</dbReference>
<dbReference type="InterPro" id="IPR036821">
    <property type="entry name" value="Peptide_deformylase_sf"/>
</dbReference>
<dbReference type="Pfam" id="PF01327">
    <property type="entry name" value="Pep_deformylase"/>
    <property type="match status" value="1"/>
</dbReference>
<keyword evidence="5" id="KW-1185">Reference proteome</keyword>
<dbReference type="CDD" id="cd00487">
    <property type="entry name" value="Pep_deformylase"/>
    <property type="match status" value="1"/>
</dbReference>
<keyword evidence="3" id="KW-0479">Metal-binding</keyword>
<proteinExistence type="inferred from homology"/>
<comment type="catalytic activity">
    <reaction evidence="3">
        <text>N-terminal N-formyl-L-methionyl-[peptide] + H2O = N-terminal L-methionyl-[peptide] + formate</text>
        <dbReference type="Rhea" id="RHEA:24420"/>
        <dbReference type="Rhea" id="RHEA-COMP:10639"/>
        <dbReference type="Rhea" id="RHEA-COMP:10640"/>
        <dbReference type="ChEBI" id="CHEBI:15377"/>
        <dbReference type="ChEBI" id="CHEBI:15740"/>
        <dbReference type="ChEBI" id="CHEBI:49298"/>
        <dbReference type="ChEBI" id="CHEBI:64731"/>
        <dbReference type="EC" id="3.5.1.88"/>
    </reaction>
</comment>
<dbReference type="RefSeq" id="WP_249284455.1">
    <property type="nucleotide sequence ID" value="NZ_JACRSO010000001.1"/>
</dbReference>
<comment type="cofactor">
    <cofactor evidence="3">
        <name>Fe(2+)</name>
        <dbReference type="ChEBI" id="CHEBI:29033"/>
    </cofactor>
    <text evidence="3">Binds 1 Fe(2+) ion.</text>
</comment>
<feature type="active site" evidence="3">
    <location>
        <position position="132"/>
    </location>
</feature>
<dbReference type="GO" id="GO:0042586">
    <property type="term" value="F:peptide deformylase activity"/>
    <property type="evidence" value="ECO:0007669"/>
    <property type="project" value="UniProtKB-UniRule"/>
</dbReference>
<feature type="binding site" evidence="3">
    <location>
        <position position="135"/>
    </location>
    <ligand>
        <name>Fe cation</name>
        <dbReference type="ChEBI" id="CHEBI:24875"/>
    </ligand>
</feature>
<dbReference type="GO" id="GO:0006412">
    <property type="term" value="P:translation"/>
    <property type="evidence" value="ECO:0007669"/>
    <property type="project" value="UniProtKB-UniRule"/>
</dbReference>
<evidence type="ECO:0000313" key="5">
    <source>
        <dbReference type="Proteomes" id="UP000654279"/>
    </source>
</evidence>
<sequence>MAIRTLRIDDDPVLRKPCRPIAQVDERIRTLLEDMGDTLRAAGNGAAIAACQIGVLRRAVVIDWEGELIHLVNPVILEAEGEQECLEGCLSFPGRWGRTIRPQRVRVQALNERGEPFTLEGEGLLAQCLSHELDHLDGIVFTQRVTHWLSEKELQSL</sequence>
<comment type="caution">
    <text evidence="4">The sequence shown here is derived from an EMBL/GenBank/DDBJ whole genome shotgun (WGS) entry which is preliminary data.</text>
</comment>
<organism evidence="4 5">
    <name type="scientific">Luoshenia tenuis</name>
    <dbReference type="NCBI Taxonomy" id="2763654"/>
    <lineage>
        <taxon>Bacteria</taxon>
        <taxon>Bacillati</taxon>
        <taxon>Bacillota</taxon>
        <taxon>Clostridia</taxon>
        <taxon>Christensenellales</taxon>
        <taxon>Christensenellaceae</taxon>
        <taxon>Luoshenia</taxon>
    </lineage>
</organism>
<dbReference type="Proteomes" id="UP000654279">
    <property type="component" value="Unassembled WGS sequence"/>
</dbReference>
<keyword evidence="3 4" id="KW-0378">Hydrolase</keyword>
<dbReference type="NCBIfam" id="NF001159">
    <property type="entry name" value="PRK00150.1-3"/>
    <property type="match status" value="1"/>
</dbReference>
<gene>
    <name evidence="3 4" type="primary">def</name>
    <name evidence="4" type="ORF">H8699_03235</name>
</gene>
<accession>A0A926CZG9</accession>
<dbReference type="PANTHER" id="PTHR10458:SF22">
    <property type="entry name" value="PEPTIDE DEFORMYLASE"/>
    <property type="match status" value="1"/>
</dbReference>
<protein>
    <recommendedName>
        <fullName evidence="3">Peptide deformylase</fullName>
        <shortName evidence="3">PDF</shortName>
        <ecNumber evidence="3">3.5.1.88</ecNumber>
    </recommendedName>
    <alternativeName>
        <fullName evidence="3">Polypeptide deformylase</fullName>
    </alternativeName>
</protein>
<comment type="function">
    <text evidence="3">Removes the formyl group from the N-terminal Met of newly synthesized proteins. Requires at least a dipeptide for an efficient rate of reaction. N-terminal L-methionine is a prerequisite for activity but the enzyme has broad specificity at other positions.</text>
</comment>